<dbReference type="EC" id="2.7.6.3" evidence="3"/>
<dbReference type="InterPro" id="IPR035907">
    <property type="entry name" value="Hppk_sf"/>
</dbReference>
<dbReference type="RefSeq" id="WP_196935015.1">
    <property type="nucleotide sequence ID" value="NZ_MU158698.1"/>
</dbReference>
<dbReference type="PANTHER" id="PTHR43071:SF1">
    <property type="entry name" value="2-AMINO-4-HYDROXY-6-HYDROXYMETHYLDIHYDROPTERIDINE PYROPHOSPHOKINASE"/>
    <property type="match status" value="1"/>
</dbReference>
<dbReference type="PANTHER" id="PTHR43071">
    <property type="entry name" value="2-AMINO-4-HYDROXY-6-HYDROXYMETHYLDIHYDROPTERIDINE PYROPHOSPHOKINASE"/>
    <property type="match status" value="1"/>
</dbReference>
<reference evidence="14" key="1">
    <citation type="submission" date="2018-02" db="EMBL/GenBank/DDBJ databases">
        <authorList>
            <person name="Vasarhelyi B.M."/>
            <person name="Deshmukh S."/>
            <person name="Balint B."/>
            <person name="Kukolya J."/>
        </authorList>
    </citation>
    <scope>NUCLEOTIDE SEQUENCE</scope>
    <source>
        <strain evidence="14">KB22</strain>
    </source>
</reference>
<evidence type="ECO:0000256" key="9">
    <source>
        <dbReference type="ARBA" id="ARBA00022909"/>
    </source>
</evidence>
<evidence type="ECO:0000256" key="8">
    <source>
        <dbReference type="ARBA" id="ARBA00022840"/>
    </source>
</evidence>
<comment type="caution">
    <text evidence="14">The sequence shown here is derived from an EMBL/GenBank/DDBJ whole genome shotgun (WGS) entry which is preliminary data.</text>
</comment>
<keyword evidence="9" id="KW-0289">Folate biosynthesis</keyword>
<comment type="pathway">
    <text evidence="1">Cofactor biosynthesis; tetrahydrofolate biosynthesis; 2-amino-4-hydroxy-6-hydroxymethyl-7,8-dihydropteridine diphosphate from 7,8-dihydroneopterin triphosphate: step 4/4.</text>
</comment>
<evidence type="ECO:0000256" key="3">
    <source>
        <dbReference type="ARBA" id="ARBA00013253"/>
    </source>
</evidence>
<accession>A0A928YTS5</accession>
<evidence type="ECO:0000256" key="11">
    <source>
        <dbReference type="ARBA" id="ARBA00029766"/>
    </source>
</evidence>
<comment type="function">
    <text evidence="10">Catalyzes the transfer of pyrophosphate from adenosine triphosphate (ATP) to 6-hydroxymethyl-7,8-dihydropterin, an enzymatic step in folate biosynthesis pathway.</text>
</comment>
<dbReference type="GO" id="GO:0003848">
    <property type="term" value="F:2-amino-4-hydroxy-6-hydroxymethyldihydropteridine diphosphokinase activity"/>
    <property type="evidence" value="ECO:0007669"/>
    <property type="project" value="UniProtKB-EC"/>
</dbReference>
<evidence type="ECO:0000313" key="15">
    <source>
        <dbReference type="Proteomes" id="UP000616201"/>
    </source>
</evidence>
<keyword evidence="7" id="KW-0418">Kinase</keyword>
<dbReference type="GO" id="GO:0005524">
    <property type="term" value="F:ATP binding"/>
    <property type="evidence" value="ECO:0007669"/>
    <property type="project" value="UniProtKB-KW"/>
</dbReference>
<keyword evidence="5" id="KW-0808">Transferase</keyword>
<dbReference type="SUPFAM" id="SSF55083">
    <property type="entry name" value="6-hydroxymethyl-7,8-dihydropterin pyrophosphokinase, HPPK"/>
    <property type="match status" value="1"/>
</dbReference>
<dbReference type="AlphaFoldDB" id="A0A928YTS5"/>
<dbReference type="GO" id="GO:0016301">
    <property type="term" value="F:kinase activity"/>
    <property type="evidence" value="ECO:0007669"/>
    <property type="project" value="UniProtKB-KW"/>
</dbReference>
<name>A0A928YTS5_9SPHI</name>
<dbReference type="GO" id="GO:0046656">
    <property type="term" value="P:folic acid biosynthetic process"/>
    <property type="evidence" value="ECO:0007669"/>
    <property type="project" value="UniProtKB-KW"/>
</dbReference>
<feature type="domain" description="7,8-dihydro-6-hydroxymethylpterin-pyrophosphokinase" evidence="13">
    <location>
        <begin position="87"/>
        <end position="98"/>
    </location>
</feature>
<evidence type="ECO:0000259" key="13">
    <source>
        <dbReference type="PROSITE" id="PS00794"/>
    </source>
</evidence>
<organism evidence="14 15">
    <name type="scientific">Sphingobacterium hungaricum</name>
    <dbReference type="NCBI Taxonomy" id="2082723"/>
    <lineage>
        <taxon>Bacteria</taxon>
        <taxon>Pseudomonadati</taxon>
        <taxon>Bacteroidota</taxon>
        <taxon>Sphingobacteriia</taxon>
        <taxon>Sphingobacteriales</taxon>
        <taxon>Sphingobacteriaceae</taxon>
        <taxon>Sphingobacterium</taxon>
    </lineage>
</organism>
<keyword evidence="15" id="KW-1185">Reference proteome</keyword>
<keyword evidence="8" id="KW-0067">ATP-binding</keyword>
<gene>
    <name evidence="14" type="primary">folK</name>
    <name evidence="14" type="ORF">C4F49_17260</name>
</gene>
<protein>
    <recommendedName>
        <fullName evidence="4">2-amino-4-hydroxy-6-hydroxymethyldihydropteridine pyrophosphokinase</fullName>
        <ecNumber evidence="3">2.7.6.3</ecNumber>
    </recommendedName>
    <alternativeName>
        <fullName evidence="11">6-hydroxymethyl-7,8-dihydropterin pyrophosphokinase</fullName>
    </alternativeName>
    <alternativeName>
        <fullName evidence="12">7,8-dihydro-6-hydroxymethylpterin-pyrophosphokinase</fullName>
    </alternativeName>
</protein>
<dbReference type="Pfam" id="PF01288">
    <property type="entry name" value="HPPK"/>
    <property type="match status" value="1"/>
</dbReference>
<evidence type="ECO:0000256" key="1">
    <source>
        <dbReference type="ARBA" id="ARBA00005051"/>
    </source>
</evidence>
<dbReference type="Proteomes" id="UP000616201">
    <property type="component" value="Unassembled WGS sequence"/>
</dbReference>
<evidence type="ECO:0000313" key="14">
    <source>
        <dbReference type="EMBL" id="MBE8715423.1"/>
    </source>
</evidence>
<evidence type="ECO:0000256" key="5">
    <source>
        <dbReference type="ARBA" id="ARBA00022679"/>
    </source>
</evidence>
<dbReference type="EMBL" id="PRDK01000010">
    <property type="protein sequence ID" value="MBE8715423.1"/>
    <property type="molecule type" value="Genomic_DNA"/>
</dbReference>
<dbReference type="NCBIfam" id="TIGR01498">
    <property type="entry name" value="folK"/>
    <property type="match status" value="1"/>
</dbReference>
<keyword evidence="6" id="KW-0547">Nucleotide-binding</keyword>
<evidence type="ECO:0000256" key="12">
    <source>
        <dbReference type="ARBA" id="ARBA00033413"/>
    </source>
</evidence>
<dbReference type="PROSITE" id="PS00794">
    <property type="entry name" value="HPPK"/>
    <property type="match status" value="1"/>
</dbReference>
<evidence type="ECO:0000256" key="2">
    <source>
        <dbReference type="ARBA" id="ARBA00005810"/>
    </source>
</evidence>
<comment type="similarity">
    <text evidence="2">Belongs to the HPPK family.</text>
</comment>
<proteinExistence type="inferred from homology"/>
<dbReference type="CDD" id="cd00483">
    <property type="entry name" value="HPPK"/>
    <property type="match status" value="1"/>
</dbReference>
<evidence type="ECO:0000256" key="4">
    <source>
        <dbReference type="ARBA" id="ARBA00016218"/>
    </source>
</evidence>
<evidence type="ECO:0000256" key="6">
    <source>
        <dbReference type="ARBA" id="ARBA00022741"/>
    </source>
</evidence>
<dbReference type="Gene3D" id="3.30.70.560">
    <property type="entry name" value="7,8-Dihydro-6-hydroxymethylpterin-pyrophosphokinase HPPK"/>
    <property type="match status" value="1"/>
</dbReference>
<evidence type="ECO:0000256" key="10">
    <source>
        <dbReference type="ARBA" id="ARBA00029409"/>
    </source>
</evidence>
<sequence length="169" mass="19349">MEKIYLLIGSNLNNPEKQLALAEEEIKTSFGNLVDKSSIYETEAWGVSDQPVFLNQVLVVESNDNAADILAKTQEIELKLGRERKEKWGARIIDIDILYIGEQVISTEQLKIPHPYIQERNFALIPLIEIEAKFLHPVFKVTNEQLLQASNDTLEVKIHRNEKLHNSQS</sequence>
<evidence type="ECO:0000256" key="7">
    <source>
        <dbReference type="ARBA" id="ARBA00022777"/>
    </source>
</evidence>
<dbReference type="InterPro" id="IPR000550">
    <property type="entry name" value="Hppk"/>
</dbReference>